<dbReference type="PANTHER" id="PTHR43372">
    <property type="entry name" value="FATTY-ACID AMIDE HYDROLASE"/>
    <property type="match status" value="1"/>
</dbReference>
<dbReference type="SUPFAM" id="SSF75304">
    <property type="entry name" value="Amidase signature (AS) enzymes"/>
    <property type="match status" value="1"/>
</dbReference>
<dbReference type="Proteomes" id="UP000838878">
    <property type="component" value="Chromosome 5"/>
</dbReference>
<evidence type="ECO:0000256" key="2">
    <source>
        <dbReference type="SAM" id="Phobius"/>
    </source>
</evidence>
<dbReference type="EMBL" id="OV170225">
    <property type="protein sequence ID" value="CAH0725396.1"/>
    <property type="molecule type" value="Genomic_DNA"/>
</dbReference>
<dbReference type="PANTHER" id="PTHR43372:SF3">
    <property type="entry name" value="AT07710P-RELATED"/>
    <property type="match status" value="1"/>
</dbReference>
<protein>
    <recommendedName>
        <fullName evidence="3">Amidase domain-containing protein</fullName>
    </recommendedName>
</protein>
<sequence>MEVGVRIVGIILRILNFLLAPIYWLRLRNSQKVPPIKDKLLLQSVTDIIKSIKDGNISSEEVVSRFIARIQEVNPYINAVVDERYRAALDDARQVDRLISEARTKGEIEQLFAEKPLLGIPFTVKESCSLAGLSNAVGCLEHAGRRARGDGAAVRRARAAGALPLLVSNTPELCLGWETANLLRGRTRNPHRLAATPGGSSGGEAALLACGATPFSVASDIAGSIRIPAAFCGVYGHKPTPGIISIEGHIPTLSDENYARLLTVGPMARHAADLAPLLRALAAPAALAGLGDPVDMADLTGSIHTEQTYCVHVDAHRRKACTVHRVHADFLQHTLLNTYDRLVLLIRVLGLHKPQGNIHFIPPTFIPCPVL</sequence>
<dbReference type="InterPro" id="IPR052739">
    <property type="entry name" value="FAAH2"/>
</dbReference>
<accession>A0A8J9YF43</accession>
<dbReference type="PROSITE" id="PS00571">
    <property type="entry name" value="AMIDASES"/>
    <property type="match status" value="1"/>
</dbReference>
<name>A0A8J9YF43_9NEOP</name>
<feature type="transmembrane region" description="Helical" evidence="2">
    <location>
        <begin position="6"/>
        <end position="25"/>
    </location>
</feature>
<proteinExistence type="inferred from homology"/>
<keyword evidence="2" id="KW-1133">Transmembrane helix</keyword>
<evidence type="ECO:0000259" key="3">
    <source>
        <dbReference type="Pfam" id="PF01425"/>
    </source>
</evidence>
<dbReference type="Pfam" id="PF01425">
    <property type="entry name" value="Amidase"/>
    <property type="match status" value="1"/>
</dbReference>
<evidence type="ECO:0000313" key="4">
    <source>
        <dbReference type="EMBL" id="CAH0725396.1"/>
    </source>
</evidence>
<organism evidence="4 5">
    <name type="scientific">Brenthis ino</name>
    <name type="common">lesser marbled fritillary</name>
    <dbReference type="NCBI Taxonomy" id="405034"/>
    <lineage>
        <taxon>Eukaryota</taxon>
        <taxon>Metazoa</taxon>
        <taxon>Ecdysozoa</taxon>
        <taxon>Arthropoda</taxon>
        <taxon>Hexapoda</taxon>
        <taxon>Insecta</taxon>
        <taxon>Pterygota</taxon>
        <taxon>Neoptera</taxon>
        <taxon>Endopterygota</taxon>
        <taxon>Lepidoptera</taxon>
        <taxon>Glossata</taxon>
        <taxon>Ditrysia</taxon>
        <taxon>Papilionoidea</taxon>
        <taxon>Nymphalidae</taxon>
        <taxon>Heliconiinae</taxon>
        <taxon>Argynnini</taxon>
        <taxon>Brenthis</taxon>
    </lineage>
</organism>
<reference evidence="4" key="1">
    <citation type="submission" date="2021-12" db="EMBL/GenBank/DDBJ databases">
        <authorList>
            <person name="Martin H S."/>
        </authorList>
    </citation>
    <scope>NUCLEOTIDE SEQUENCE</scope>
</reference>
<dbReference type="GO" id="GO:0012505">
    <property type="term" value="C:endomembrane system"/>
    <property type="evidence" value="ECO:0007669"/>
    <property type="project" value="TreeGrafter"/>
</dbReference>
<dbReference type="InterPro" id="IPR023631">
    <property type="entry name" value="Amidase_dom"/>
</dbReference>
<feature type="non-terminal residue" evidence="4">
    <location>
        <position position="371"/>
    </location>
</feature>
<dbReference type="InterPro" id="IPR036928">
    <property type="entry name" value="AS_sf"/>
</dbReference>
<dbReference type="InterPro" id="IPR020556">
    <property type="entry name" value="Amidase_CS"/>
</dbReference>
<gene>
    <name evidence="4" type="ORF">BINO364_LOCUS10984</name>
</gene>
<comment type="similarity">
    <text evidence="1">Belongs to the amidase family.</text>
</comment>
<keyword evidence="5" id="KW-1185">Reference proteome</keyword>
<keyword evidence="2" id="KW-0812">Transmembrane</keyword>
<feature type="domain" description="Amidase" evidence="3">
    <location>
        <begin position="61"/>
        <end position="283"/>
    </location>
</feature>
<dbReference type="AlphaFoldDB" id="A0A8J9YF43"/>
<dbReference type="OrthoDB" id="6428749at2759"/>
<evidence type="ECO:0000313" key="5">
    <source>
        <dbReference type="Proteomes" id="UP000838878"/>
    </source>
</evidence>
<evidence type="ECO:0000256" key="1">
    <source>
        <dbReference type="ARBA" id="ARBA00009199"/>
    </source>
</evidence>
<dbReference type="Gene3D" id="3.90.1300.10">
    <property type="entry name" value="Amidase signature (AS) domain"/>
    <property type="match status" value="1"/>
</dbReference>
<keyword evidence="2" id="KW-0472">Membrane</keyword>